<sequence length="385" mass="42279">MQKCAQHRTRHLGAIILFLLGALACRHASAVDERPPDNPIIIGQSTDLSGIYAQVSRQFNLGANVYFAQLNARGGIQGRPVRLLTMDDKNDPELALKNTQELVNEQKALTLFGYVSAKTAAAALPFITEQRIPYFAPVSGAKLLYTPFNRHIFTIRASYVDEYRHLLPRFAQIGLKRVAIFNDTAGLPHRALMQSLMAEANIQLVSFESGLGMDVGKTADNLLQSKPDVVMLMSISHDISSSLIKNLRSKGYLGYFYCASLVCSPLLTDELQNAATGMLITQIVPFPWKATLPIVGEYQKAMTKAGIKKFNYLSLEGYIAARVLSEGLVRAGPHTTREKLIAALENLNGKNYKNDGYPINFSSTNHQGSTYVDLTTVGKAGLIVN</sequence>
<feature type="domain" description="Leucine-binding protein" evidence="4">
    <location>
        <begin position="39"/>
        <end position="380"/>
    </location>
</feature>
<protein>
    <submittedName>
        <fullName evidence="5">ABC transporter substrate-binding protein</fullName>
    </submittedName>
</protein>
<evidence type="ECO:0000259" key="4">
    <source>
        <dbReference type="Pfam" id="PF13458"/>
    </source>
</evidence>
<dbReference type="InterPro" id="IPR028082">
    <property type="entry name" value="Peripla_BP_I"/>
</dbReference>
<proteinExistence type="inferred from homology"/>
<dbReference type="Proteomes" id="UP001629214">
    <property type="component" value="Unassembled WGS sequence"/>
</dbReference>
<keyword evidence="2 3" id="KW-0732">Signal</keyword>
<evidence type="ECO:0000256" key="3">
    <source>
        <dbReference type="SAM" id="SignalP"/>
    </source>
</evidence>
<dbReference type="RefSeq" id="WP_408169245.1">
    <property type="nucleotide sequence ID" value="NZ_JAQQFR010000011.1"/>
</dbReference>
<dbReference type="PANTHER" id="PTHR47235:SF1">
    <property type="entry name" value="BLR6548 PROTEIN"/>
    <property type="match status" value="1"/>
</dbReference>
<dbReference type="EMBL" id="JAQQFR010000011">
    <property type="protein sequence ID" value="MFL9880181.1"/>
    <property type="molecule type" value="Genomic_DNA"/>
</dbReference>
<dbReference type="SUPFAM" id="SSF53822">
    <property type="entry name" value="Periplasmic binding protein-like I"/>
    <property type="match status" value="1"/>
</dbReference>
<name>A0ABW8ZAX0_9BURK</name>
<accession>A0ABW8ZAX0</accession>
<evidence type="ECO:0000256" key="1">
    <source>
        <dbReference type="ARBA" id="ARBA00010062"/>
    </source>
</evidence>
<evidence type="ECO:0000256" key="2">
    <source>
        <dbReference type="ARBA" id="ARBA00022729"/>
    </source>
</evidence>
<dbReference type="CDD" id="cd06326">
    <property type="entry name" value="PBP1_ABC_ligand_binding-like"/>
    <property type="match status" value="1"/>
</dbReference>
<dbReference type="Gene3D" id="3.40.50.2300">
    <property type="match status" value="2"/>
</dbReference>
<dbReference type="Pfam" id="PF13458">
    <property type="entry name" value="Peripla_BP_6"/>
    <property type="match status" value="1"/>
</dbReference>
<keyword evidence="6" id="KW-1185">Reference proteome</keyword>
<dbReference type="PROSITE" id="PS51257">
    <property type="entry name" value="PROKAR_LIPOPROTEIN"/>
    <property type="match status" value="1"/>
</dbReference>
<dbReference type="InterPro" id="IPR028081">
    <property type="entry name" value="Leu-bd"/>
</dbReference>
<organism evidence="5 6">
    <name type="scientific">Herbaspirillum rhizosphaerae</name>
    <dbReference type="NCBI Taxonomy" id="346179"/>
    <lineage>
        <taxon>Bacteria</taxon>
        <taxon>Pseudomonadati</taxon>
        <taxon>Pseudomonadota</taxon>
        <taxon>Betaproteobacteria</taxon>
        <taxon>Burkholderiales</taxon>
        <taxon>Oxalobacteraceae</taxon>
        <taxon>Herbaspirillum</taxon>
    </lineage>
</organism>
<comment type="caution">
    <text evidence="5">The sequence shown here is derived from an EMBL/GenBank/DDBJ whole genome shotgun (WGS) entry which is preliminary data.</text>
</comment>
<feature type="chain" id="PRO_5045617221" evidence="3">
    <location>
        <begin position="31"/>
        <end position="385"/>
    </location>
</feature>
<dbReference type="PANTHER" id="PTHR47235">
    <property type="entry name" value="BLR6548 PROTEIN"/>
    <property type="match status" value="1"/>
</dbReference>
<reference evidence="5 6" key="1">
    <citation type="journal article" date="2024" name="Chem. Sci.">
        <title>Discovery of megapolipeptins by genome mining of a Burkholderiales bacteria collection.</title>
        <authorList>
            <person name="Paulo B.S."/>
            <person name="Recchia M.J.J."/>
            <person name="Lee S."/>
            <person name="Fergusson C.H."/>
            <person name="Romanowski S.B."/>
            <person name="Hernandez A."/>
            <person name="Krull N."/>
            <person name="Liu D.Y."/>
            <person name="Cavanagh H."/>
            <person name="Bos A."/>
            <person name="Gray C.A."/>
            <person name="Murphy B.T."/>
            <person name="Linington R.G."/>
            <person name="Eustaquio A.S."/>
        </authorList>
    </citation>
    <scope>NUCLEOTIDE SEQUENCE [LARGE SCALE GENOMIC DNA]</scope>
    <source>
        <strain evidence="5 6">RL21-008-BIB-B</strain>
    </source>
</reference>
<evidence type="ECO:0000313" key="5">
    <source>
        <dbReference type="EMBL" id="MFL9880181.1"/>
    </source>
</evidence>
<feature type="signal peptide" evidence="3">
    <location>
        <begin position="1"/>
        <end position="30"/>
    </location>
</feature>
<comment type="similarity">
    <text evidence="1">Belongs to the leucine-binding protein family.</text>
</comment>
<gene>
    <name evidence="5" type="ORF">PQR63_17405</name>
</gene>
<evidence type="ECO:0000313" key="6">
    <source>
        <dbReference type="Proteomes" id="UP001629214"/>
    </source>
</evidence>